<proteinExistence type="predicted"/>
<dbReference type="Proteomes" id="UP000580043">
    <property type="component" value="Unassembled WGS sequence"/>
</dbReference>
<dbReference type="GO" id="GO:0003677">
    <property type="term" value="F:DNA binding"/>
    <property type="evidence" value="ECO:0007669"/>
    <property type="project" value="UniProtKB-KW"/>
</dbReference>
<dbReference type="EMBL" id="JABBGA010000001">
    <property type="protein sequence ID" value="NML24587.1"/>
    <property type="molecule type" value="Genomic_DNA"/>
</dbReference>
<evidence type="ECO:0000313" key="2">
    <source>
        <dbReference type="Proteomes" id="UP000580043"/>
    </source>
</evidence>
<sequence>MLRSKGLNIKPASIRRAHCVKGEYLGLTPRKLPNGRLLWPGDAVRRLLSEGVQEGQS</sequence>
<evidence type="ECO:0000313" key="1">
    <source>
        <dbReference type="EMBL" id="NML24587.1"/>
    </source>
</evidence>
<gene>
    <name evidence="1" type="ORF">HHL15_02430</name>
</gene>
<keyword evidence="1" id="KW-0238">DNA-binding</keyword>
<comment type="caution">
    <text evidence="1">The sequence shown here is derived from an EMBL/GenBank/DDBJ whole genome shotgun (WGS) entry which is preliminary data.</text>
</comment>
<protein>
    <submittedName>
        <fullName evidence="1">DNA-binding protein</fullName>
    </submittedName>
</protein>
<accession>A0A848FXC3</accession>
<dbReference type="AlphaFoldDB" id="A0A848FXC3"/>
<keyword evidence="2" id="KW-1185">Reference proteome</keyword>
<organism evidence="1 2">
    <name type="scientific">Zoogloea dura</name>
    <dbReference type="NCBI Taxonomy" id="2728840"/>
    <lineage>
        <taxon>Bacteria</taxon>
        <taxon>Pseudomonadati</taxon>
        <taxon>Pseudomonadota</taxon>
        <taxon>Betaproteobacteria</taxon>
        <taxon>Rhodocyclales</taxon>
        <taxon>Zoogloeaceae</taxon>
        <taxon>Zoogloea</taxon>
    </lineage>
</organism>
<name>A0A848FXC3_9RHOO</name>
<reference evidence="1 2" key="1">
    <citation type="submission" date="2020-04" db="EMBL/GenBank/DDBJ databases">
        <title>Zoogloea sp. G-4-1-14 isolated from soil.</title>
        <authorList>
            <person name="Dahal R.H."/>
        </authorList>
    </citation>
    <scope>NUCLEOTIDE SEQUENCE [LARGE SCALE GENOMIC DNA]</scope>
    <source>
        <strain evidence="1 2">G-4-1-14</strain>
    </source>
</reference>